<name>A0AA88WIT7_9ASTE</name>
<reference evidence="1" key="1">
    <citation type="submission" date="2022-12" db="EMBL/GenBank/DDBJ databases">
        <title>Draft genome assemblies for two species of Escallonia (Escalloniales).</title>
        <authorList>
            <person name="Chanderbali A."/>
            <person name="Dervinis C."/>
            <person name="Anghel I."/>
            <person name="Soltis D."/>
            <person name="Soltis P."/>
            <person name="Zapata F."/>
        </authorList>
    </citation>
    <scope>NUCLEOTIDE SEQUENCE</scope>
    <source>
        <strain evidence="1">UCBG64.0493</strain>
        <tissue evidence="1">Leaf</tissue>
    </source>
</reference>
<dbReference type="EMBL" id="JAVXUP010000666">
    <property type="protein sequence ID" value="KAK3023255.1"/>
    <property type="molecule type" value="Genomic_DNA"/>
</dbReference>
<feature type="non-terminal residue" evidence="1">
    <location>
        <position position="1"/>
    </location>
</feature>
<gene>
    <name evidence="1" type="ORF">RJ639_044421</name>
</gene>
<keyword evidence="2" id="KW-1185">Reference proteome</keyword>
<dbReference type="AlphaFoldDB" id="A0AA88WIT7"/>
<dbReference type="Proteomes" id="UP001188597">
    <property type="component" value="Unassembled WGS sequence"/>
</dbReference>
<comment type="caution">
    <text evidence="1">The sequence shown here is derived from an EMBL/GenBank/DDBJ whole genome shotgun (WGS) entry which is preliminary data.</text>
</comment>
<evidence type="ECO:0000313" key="1">
    <source>
        <dbReference type="EMBL" id="KAK3023255.1"/>
    </source>
</evidence>
<organism evidence="1 2">
    <name type="scientific">Escallonia herrerae</name>
    <dbReference type="NCBI Taxonomy" id="1293975"/>
    <lineage>
        <taxon>Eukaryota</taxon>
        <taxon>Viridiplantae</taxon>
        <taxon>Streptophyta</taxon>
        <taxon>Embryophyta</taxon>
        <taxon>Tracheophyta</taxon>
        <taxon>Spermatophyta</taxon>
        <taxon>Magnoliopsida</taxon>
        <taxon>eudicotyledons</taxon>
        <taxon>Gunneridae</taxon>
        <taxon>Pentapetalae</taxon>
        <taxon>asterids</taxon>
        <taxon>campanulids</taxon>
        <taxon>Escalloniales</taxon>
        <taxon>Escalloniaceae</taxon>
        <taxon>Escallonia</taxon>
    </lineage>
</organism>
<protein>
    <submittedName>
        <fullName evidence="1">Uncharacterized protein</fullName>
    </submittedName>
</protein>
<proteinExistence type="predicted"/>
<sequence length="241" mass="26489">MEAAVMVEAAAAEAAEAVESLDCMEEEAMVTAAVENKWAGWHDDWRFTRVLSSVNSPQQVTRTSLKTRNSLASKPATADLCQERPETKMFNLISAQERSFTRKFQEMMESMQEMLAAVNTRLDNVSSRRELGENSGNNHFGGGKTTDISNGSSSGIAGMCHPKDSPEYAKRVTSTERKLQLANPKSQLAMDSIQVLGLKTKTMEMMKRKGNWKNEGEVVPEISIDAMSGAKAPQTVHVKGK</sequence>
<accession>A0AA88WIT7</accession>
<evidence type="ECO:0000313" key="2">
    <source>
        <dbReference type="Proteomes" id="UP001188597"/>
    </source>
</evidence>